<dbReference type="InterPro" id="IPR053369">
    <property type="entry name" value="SrfA-induced_signal"/>
</dbReference>
<evidence type="ECO:0000259" key="1">
    <source>
        <dbReference type="Pfam" id="PF16472"/>
    </source>
</evidence>
<gene>
    <name evidence="2" type="ORF">MF646_00335</name>
</gene>
<dbReference type="PANTHER" id="PTHR32256">
    <property type="match status" value="1"/>
</dbReference>
<name>A0A9X2CNY8_9BACI</name>
<evidence type="ECO:0000313" key="2">
    <source>
        <dbReference type="EMBL" id="MCL7745557.1"/>
    </source>
</evidence>
<protein>
    <submittedName>
        <fullName evidence="2">DUF5050 domain-containing protein</fullName>
    </submittedName>
</protein>
<dbReference type="AlphaFoldDB" id="A0A9X2CNY8"/>
<accession>A0A9X2CNY8</accession>
<dbReference type="InterPro" id="IPR046720">
    <property type="entry name" value="DUF6612"/>
</dbReference>
<dbReference type="EMBL" id="JAKRYL010000001">
    <property type="protein sequence ID" value="MCL7745557.1"/>
    <property type="molecule type" value="Genomic_DNA"/>
</dbReference>
<sequence length="564" mass="65538">MKNFIYLFSCFVISSFIISGCNHSKLDAPEVLENVIEEMQEIEEFRFTLSSHAEDSEGQQLRISSEGVAQYAPRAGQINIKSDYGDGDKVSTDVLISDDAIYHKGTIREEEEWIKSSYQHTPPTPLEQLTLIQEFIDSFTFTEEEDHYRFALTSYQEGLDILISAIFPFFHVSDDPFIEFLFYAFRQDGILNHFSYEFTINKESFKRDSESIELLLDIGGELVDDPMTFSEQLHITYYYDEIETIHIPEAVINEAMSYGEYISGRQEKTEEVPIETKGISDGNHFNGANFTSDGEWIYFIDHLAHDGIYRFKKEDIDKGMNKISDVSASNINITEHWIYYQDPTDDNHIYRIKKDGSDKEKSLYHNAIGLRVINDTLYYKDFAGTNNRSLYQSKLSSATTTTFSLVDHLFRFTIHQGNVFYLTDDFYLFVTDLDPNNKMNFPLTNHQVGMFQAKDGFIYYENRHDGNTIYRTPTDGERFEKLTNVESQGFNVTDDSIYFTNVDDNLGLYKYDLETRETTKLDDRAFSIQVIDDLVFYQKHISNLELGWFVINKDGSNPRRLYVN</sequence>
<dbReference type="Pfam" id="PF20316">
    <property type="entry name" value="DUF6612"/>
    <property type="match status" value="1"/>
</dbReference>
<dbReference type="PROSITE" id="PS51257">
    <property type="entry name" value="PROKAR_LIPOPROTEIN"/>
    <property type="match status" value="1"/>
</dbReference>
<proteinExistence type="predicted"/>
<dbReference type="SUPFAM" id="SSF63825">
    <property type="entry name" value="YWTD domain"/>
    <property type="match status" value="1"/>
</dbReference>
<dbReference type="Gene3D" id="2.50.20.20">
    <property type="match status" value="1"/>
</dbReference>
<reference evidence="2" key="1">
    <citation type="submission" date="2022-02" db="EMBL/GenBank/DDBJ databases">
        <title>Halalkalibacter sp. nov. isolated from Lonar Lake, India.</title>
        <authorList>
            <person name="Joshi A."/>
            <person name="Thite S."/>
            <person name="Lodha T."/>
        </authorList>
    </citation>
    <scope>NUCLEOTIDE SEQUENCE</scope>
    <source>
        <strain evidence="2">MEB205</strain>
    </source>
</reference>
<dbReference type="Pfam" id="PF16472">
    <property type="entry name" value="DUF5050"/>
    <property type="match status" value="1"/>
</dbReference>
<organism evidence="2 3">
    <name type="scientific">Halalkalibacter alkaliphilus</name>
    <dbReference type="NCBI Taxonomy" id="2917993"/>
    <lineage>
        <taxon>Bacteria</taxon>
        <taxon>Bacillati</taxon>
        <taxon>Bacillota</taxon>
        <taxon>Bacilli</taxon>
        <taxon>Bacillales</taxon>
        <taxon>Bacillaceae</taxon>
        <taxon>Halalkalibacter</taxon>
    </lineage>
</organism>
<dbReference type="PANTHER" id="PTHR32256:SF17">
    <property type="entry name" value="EGF-LIKE DOMAIN-CONTAINING PROTEIN"/>
    <property type="match status" value="1"/>
</dbReference>
<dbReference type="InterPro" id="IPR032485">
    <property type="entry name" value="LRP1-like_beta_prop"/>
</dbReference>
<dbReference type="RefSeq" id="WP_250094496.1">
    <property type="nucleotide sequence ID" value="NZ_JAKRYL010000001.1"/>
</dbReference>
<comment type="caution">
    <text evidence="2">The sequence shown here is derived from an EMBL/GenBank/DDBJ whole genome shotgun (WGS) entry which is preliminary data.</text>
</comment>
<keyword evidence="3" id="KW-1185">Reference proteome</keyword>
<feature type="domain" description="Prolow-density lipoprotein receptor-related protein 1-like beta-propeller" evidence="1">
    <location>
        <begin position="280"/>
        <end position="540"/>
    </location>
</feature>
<evidence type="ECO:0000313" key="3">
    <source>
        <dbReference type="Proteomes" id="UP001139150"/>
    </source>
</evidence>
<dbReference type="Proteomes" id="UP001139150">
    <property type="component" value="Unassembled WGS sequence"/>
</dbReference>